<name>X0YDM7_9ZZZZ</name>
<feature type="non-terminal residue" evidence="1">
    <location>
        <position position="200"/>
    </location>
</feature>
<reference evidence="1" key="1">
    <citation type="journal article" date="2014" name="Front. Microbiol.">
        <title>High frequency of phylogenetically diverse reductive dehalogenase-homologous genes in deep subseafloor sedimentary metagenomes.</title>
        <authorList>
            <person name="Kawai M."/>
            <person name="Futagami T."/>
            <person name="Toyoda A."/>
            <person name="Takaki Y."/>
            <person name="Nishi S."/>
            <person name="Hori S."/>
            <person name="Arai W."/>
            <person name="Tsubouchi T."/>
            <person name="Morono Y."/>
            <person name="Uchiyama I."/>
            <person name="Ito T."/>
            <person name="Fujiyama A."/>
            <person name="Inagaki F."/>
            <person name="Takami H."/>
        </authorList>
    </citation>
    <scope>NUCLEOTIDE SEQUENCE</scope>
    <source>
        <strain evidence="1">Expedition CK06-06</strain>
    </source>
</reference>
<accession>X0YDM7</accession>
<dbReference type="EMBL" id="BARS01055558">
    <property type="protein sequence ID" value="GAG46838.1"/>
    <property type="molecule type" value="Genomic_DNA"/>
</dbReference>
<comment type="caution">
    <text evidence="1">The sequence shown here is derived from an EMBL/GenBank/DDBJ whole genome shotgun (WGS) entry which is preliminary data.</text>
</comment>
<gene>
    <name evidence="1" type="ORF">S01H1_82009</name>
</gene>
<evidence type="ECO:0000313" key="1">
    <source>
        <dbReference type="EMBL" id="GAG46838.1"/>
    </source>
</evidence>
<proteinExistence type="predicted"/>
<dbReference type="AlphaFoldDB" id="X0YDM7"/>
<sequence length="200" mass="22356">TAVTEIISATAWQRYENKTLVAEDELPWGFLPVVHIQNTLQPFYYEGISDVETLIPLQDELNTRLSDRASRITFQSFKMYLGKGIEGFGDRPVSPGRMWYTDNPDAAIEEFGGDSATPSEGMHIAEIREAMDKTSGVTPLVAGVLKNKLGNLTSAVALRLTLMGMLSKTERKRFTYSEGLKRVCWMVLDILDKANVCRTT</sequence>
<evidence type="ECO:0008006" key="2">
    <source>
        <dbReference type="Google" id="ProtNLM"/>
    </source>
</evidence>
<feature type="non-terminal residue" evidence="1">
    <location>
        <position position="1"/>
    </location>
</feature>
<protein>
    <recommendedName>
        <fullName evidence="2">Phage portal protein</fullName>
    </recommendedName>
</protein>
<organism evidence="1">
    <name type="scientific">marine sediment metagenome</name>
    <dbReference type="NCBI Taxonomy" id="412755"/>
    <lineage>
        <taxon>unclassified sequences</taxon>
        <taxon>metagenomes</taxon>
        <taxon>ecological metagenomes</taxon>
    </lineage>
</organism>
<dbReference type="Pfam" id="PF05133">
    <property type="entry name" value="SPP1_portal"/>
    <property type="match status" value="1"/>
</dbReference>
<dbReference type="InterPro" id="IPR021145">
    <property type="entry name" value="Portal_protein_SPP1_Gp6-like"/>
</dbReference>